<feature type="compositionally biased region" description="Low complexity" evidence="1">
    <location>
        <begin position="9"/>
        <end position="21"/>
    </location>
</feature>
<feature type="region of interest" description="Disordered" evidence="1">
    <location>
        <begin position="42"/>
        <end position="106"/>
    </location>
</feature>
<evidence type="ECO:0000256" key="1">
    <source>
        <dbReference type="SAM" id="MobiDB-lite"/>
    </source>
</evidence>
<accession>A0A6A5B4J6</accession>
<dbReference type="AlphaFoldDB" id="A0A6A5B4J6"/>
<dbReference type="OrthoDB" id="10533652at2759"/>
<dbReference type="GeneID" id="68114318"/>
<protein>
    <submittedName>
        <fullName evidence="2">Uncharacterized protein</fullName>
    </submittedName>
</protein>
<feature type="compositionally biased region" description="Low complexity" evidence="1">
    <location>
        <begin position="251"/>
        <end position="275"/>
    </location>
</feature>
<dbReference type="EMBL" id="VFQX01000058">
    <property type="protein sequence ID" value="KAF0973713.1"/>
    <property type="molecule type" value="Genomic_DNA"/>
</dbReference>
<sequence>MTTNQNNDSLPPTTISSLNPSLSLNTSLSSTPIQHKKALANIETTTSEERSTSQKPQPRILLDESDDSFSWIPQQPITSTTTFSNQSTFLNRNSPHSSPSSKLNPPKLLAYQKQKSQNNVVTSSSTYQHTSILNTTLSNDISARINEKVVASNYNSTTMTSNNNENTNHNTTKPRSPTSKEKRRKIKSAPASVKRNGISTVDGDRNSTRGIFSAIKELLTMCKGRSNHIQPNNNYTSMIEANETLNFANEQTLQQDKQQPQNDQRNTIPQQQVPPHHQHGTESSSSGCFHRTESNHSGDSSVVQLQTCDFSLNPSEKQQTEKTEVEVFDSPSKINNRKARCGAHASSSDFIRSSAQPVPLYFFVLNGQQQQQQQQQHGSSPKKAQAENFIFDISPASTSGTNENLE</sequence>
<dbReference type="Proteomes" id="UP000444721">
    <property type="component" value="Unassembled WGS sequence"/>
</dbReference>
<feature type="region of interest" description="Disordered" evidence="1">
    <location>
        <begin position="251"/>
        <end position="301"/>
    </location>
</feature>
<feature type="region of interest" description="Disordered" evidence="1">
    <location>
        <begin position="367"/>
        <end position="406"/>
    </location>
</feature>
<reference evidence="2 3" key="1">
    <citation type="journal article" date="2019" name="Sci. Rep.">
        <title>Nanopore sequencing improves the draft genome of the human pathogenic amoeba Naegleria fowleri.</title>
        <authorList>
            <person name="Liechti N."/>
            <person name="Schurch N."/>
            <person name="Bruggmann R."/>
            <person name="Wittwer M."/>
        </authorList>
    </citation>
    <scope>NUCLEOTIDE SEQUENCE [LARGE SCALE GENOMIC DNA]</scope>
    <source>
        <strain evidence="2 3">ATCC 30894</strain>
    </source>
</reference>
<evidence type="ECO:0000313" key="2">
    <source>
        <dbReference type="EMBL" id="KAF0973713.1"/>
    </source>
</evidence>
<name>A0A6A5B4J6_NAEFO</name>
<keyword evidence="3" id="KW-1185">Reference proteome</keyword>
<feature type="compositionally biased region" description="Polar residues" evidence="1">
    <location>
        <begin position="395"/>
        <end position="406"/>
    </location>
</feature>
<organism evidence="2 3">
    <name type="scientific">Naegleria fowleri</name>
    <name type="common">Brain eating amoeba</name>
    <dbReference type="NCBI Taxonomy" id="5763"/>
    <lineage>
        <taxon>Eukaryota</taxon>
        <taxon>Discoba</taxon>
        <taxon>Heterolobosea</taxon>
        <taxon>Tetramitia</taxon>
        <taxon>Eutetramitia</taxon>
        <taxon>Vahlkampfiidae</taxon>
        <taxon>Naegleria</taxon>
    </lineage>
</organism>
<dbReference type="VEuPathDB" id="AmoebaDB:NfTy_008780"/>
<feature type="region of interest" description="Disordered" evidence="1">
    <location>
        <begin position="1"/>
        <end position="21"/>
    </location>
</feature>
<feature type="compositionally biased region" description="Low complexity" evidence="1">
    <location>
        <begin position="156"/>
        <end position="171"/>
    </location>
</feature>
<feature type="compositionally biased region" description="Low complexity" evidence="1">
    <location>
        <begin position="78"/>
        <end position="106"/>
    </location>
</feature>
<dbReference type="VEuPathDB" id="AmoebaDB:NF0076320"/>
<comment type="caution">
    <text evidence="2">The sequence shown here is derived from an EMBL/GenBank/DDBJ whole genome shotgun (WGS) entry which is preliminary data.</text>
</comment>
<evidence type="ECO:0000313" key="3">
    <source>
        <dbReference type="Proteomes" id="UP000444721"/>
    </source>
</evidence>
<dbReference type="VEuPathDB" id="AmoebaDB:FDP41_007100"/>
<proteinExistence type="predicted"/>
<gene>
    <name evidence="2" type="ORF">FDP41_007100</name>
</gene>
<feature type="region of interest" description="Disordered" evidence="1">
    <location>
        <begin position="156"/>
        <end position="207"/>
    </location>
</feature>
<dbReference type="RefSeq" id="XP_044558426.1">
    <property type="nucleotide sequence ID" value="XM_044710809.1"/>
</dbReference>